<dbReference type="EMBL" id="JAGPXD010000004">
    <property type="protein sequence ID" value="KAH7357711.1"/>
    <property type="molecule type" value="Genomic_DNA"/>
</dbReference>
<feature type="coiled-coil region" evidence="1">
    <location>
        <begin position="419"/>
        <end position="446"/>
    </location>
</feature>
<evidence type="ECO:0000313" key="2">
    <source>
        <dbReference type="EMBL" id="KAH7357711.1"/>
    </source>
</evidence>
<dbReference type="Proteomes" id="UP000813385">
    <property type="component" value="Unassembled WGS sequence"/>
</dbReference>
<reference evidence="2" key="1">
    <citation type="journal article" date="2021" name="Nat. Commun.">
        <title>Genetic determinants of endophytism in the Arabidopsis root mycobiome.</title>
        <authorList>
            <person name="Mesny F."/>
            <person name="Miyauchi S."/>
            <person name="Thiergart T."/>
            <person name="Pickel B."/>
            <person name="Atanasova L."/>
            <person name="Karlsson M."/>
            <person name="Huettel B."/>
            <person name="Barry K.W."/>
            <person name="Haridas S."/>
            <person name="Chen C."/>
            <person name="Bauer D."/>
            <person name="Andreopoulos W."/>
            <person name="Pangilinan J."/>
            <person name="LaButti K."/>
            <person name="Riley R."/>
            <person name="Lipzen A."/>
            <person name="Clum A."/>
            <person name="Drula E."/>
            <person name="Henrissat B."/>
            <person name="Kohler A."/>
            <person name="Grigoriev I.V."/>
            <person name="Martin F.M."/>
            <person name="Hacquard S."/>
        </authorList>
    </citation>
    <scope>NUCLEOTIDE SEQUENCE</scope>
    <source>
        <strain evidence="2">MPI-CAGE-AT-0016</strain>
    </source>
</reference>
<organism evidence="2 3">
    <name type="scientific">Plectosphaerella cucumerina</name>
    <dbReference type="NCBI Taxonomy" id="40658"/>
    <lineage>
        <taxon>Eukaryota</taxon>
        <taxon>Fungi</taxon>
        <taxon>Dikarya</taxon>
        <taxon>Ascomycota</taxon>
        <taxon>Pezizomycotina</taxon>
        <taxon>Sordariomycetes</taxon>
        <taxon>Hypocreomycetidae</taxon>
        <taxon>Glomerellales</taxon>
        <taxon>Plectosphaerellaceae</taxon>
        <taxon>Plectosphaerella</taxon>
    </lineage>
</organism>
<evidence type="ECO:0000313" key="3">
    <source>
        <dbReference type="Proteomes" id="UP000813385"/>
    </source>
</evidence>
<accession>A0A8K0X103</accession>
<dbReference type="Gene3D" id="1.10.287.1490">
    <property type="match status" value="1"/>
</dbReference>
<keyword evidence="1" id="KW-0175">Coiled coil</keyword>
<name>A0A8K0X103_9PEZI</name>
<comment type="caution">
    <text evidence="2">The sequence shown here is derived from an EMBL/GenBank/DDBJ whole genome shotgun (WGS) entry which is preliminary data.</text>
</comment>
<protein>
    <submittedName>
        <fullName evidence="2">Uncharacterized protein</fullName>
    </submittedName>
</protein>
<proteinExistence type="predicted"/>
<gene>
    <name evidence="2" type="ORF">B0T11DRAFT_318995</name>
</gene>
<dbReference type="AlphaFoldDB" id="A0A8K0X103"/>
<sequence>MDDQNEATLKQLSDRLAAIARRMDAVEPGRLATIHSQAESLMKRVEGCIAHIEKGQADTDAEETRRVQALNAKMEKRKAACEAGLVKWESDMRKAIIEKAIADQDEALRAHTMQVDKLAESIGTAQVKAQGLEGDISSQGKALRAQTEQVDKLANSIGTAKIRAEGYEGQVDQNHQTLLASQDEALAAQRETARTFDELTESIGTTKAQVQELESEITTSRDTILSTQESAISAQAEQVKELGTKIEGVKVKAQELESEITTNRKTILDDQKTALCVQAGQVDKLGIQIEDVQREAQKLKVEIASDRAVILDDQKTALRVQTEEIIEDAKTQADARAKELERDVASNRVVILNDQEEALRAQTTKVEELGSKITGVKTETQAAVSEVRQLRVDLKSANKQTLEIKTRVETTEEAVGAAALKATENVDALNKKASEATDAIKRFFNEVKTVSNGIKGYVDEINRGTIKLGGAIDFGSLEDDSFPSYGSRQSYRSKAEENSQILDGNVRIEAELKEIRSDLKRDRAIFEGVAGGDIRNVKSKVDTMDLRLTQMPLAREVEAMVKAKLDDFFTLVEALLKEFNESNARPSQTSPLSRTRSFLDMMRTGRSTPLGSPYGTQLPRSQPSQLALFLQSSPTSTGEATTWDDALVFLRERLRCAPLAPDSPLRAEELISQVSHSLEKEHKRGRLIDVLRTWDSSLENQQQLCFYAVVQGQDAPAPDQRCPACRKRPCLLMEFQEATGELPRRIRFSNGPQPQ</sequence>
<evidence type="ECO:0000256" key="1">
    <source>
        <dbReference type="SAM" id="Coils"/>
    </source>
</evidence>
<keyword evidence="3" id="KW-1185">Reference proteome</keyword>
<feature type="coiled-coil region" evidence="1">
    <location>
        <begin position="196"/>
        <end position="372"/>
    </location>
</feature>